<accession>A0A7K0E2D3</accession>
<dbReference type="GO" id="GO:0000976">
    <property type="term" value="F:transcription cis-regulatory region binding"/>
    <property type="evidence" value="ECO:0007669"/>
    <property type="project" value="TreeGrafter"/>
</dbReference>
<keyword evidence="7" id="KW-1185">Reference proteome</keyword>
<dbReference type="PANTHER" id="PTHR30055">
    <property type="entry name" value="HTH-TYPE TRANSCRIPTIONAL REGULATOR RUTR"/>
    <property type="match status" value="1"/>
</dbReference>
<evidence type="ECO:0000256" key="4">
    <source>
        <dbReference type="PROSITE-ProRule" id="PRU00335"/>
    </source>
</evidence>
<dbReference type="EMBL" id="WEGI01000026">
    <property type="protein sequence ID" value="MQY31937.1"/>
    <property type="molecule type" value="Genomic_DNA"/>
</dbReference>
<dbReference type="SUPFAM" id="SSF46689">
    <property type="entry name" value="Homeodomain-like"/>
    <property type="match status" value="1"/>
</dbReference>
<keyword evidence="3" id="KW-0804">Transcription</keyword>
<evidence type="ECO:0000256" key="3">
    <source>
        <dbReference type="ARBA" id="ARBA00023163"/>
    </source>
</evidence>
<name>A0A7K0E2D3_9NOCA</name>
<sequence length="190" mass="20635">MTSQPRVNRGPAAATENRAALIAAAREVFAEEGYTASMARVARSAGVGQASLYRHFPTREAIALAVFEDDVDLLEQRAAGPGTTLDEVMVMIIEQLAESAAFMALLEPSSPEPQLARIGLRFNALLAAKLADERLRKGFRRDVTPQDLFLAVGMVAAMILKTAPPTRLVVAEECWRLLVRGLHDNPAPDR</sequence>
<evidence type="ECO:0000313" key="6">
    <source>
        <dbReference type="EMBL" id="MQY31937.1"/>
    </source>
</evidence>
<dbReference type="Pfam" id="PF00440">
    <property type="entry name" value="TetR_N"/>
    <property type="match status" value="1"/>
</dbReference>
<dbReference type="InterPro" id="IPR009057">
    <property type="entry name" value="Homeodomain-like_sf"/>
</dbReference>
<keyword evidence="1" id="KW-0805">Transcription regulation</keyword>
<feature type="DNA-binding region" description="H-T-H motif" evidence="4">
    <location>
        <begin position="37"/>
        <end position="56"/>
    </location>
</feature>
<proteinExistence type="predicted"/>
<dbReference type="InterPro" id="IPR001647">
    <property type="entry name" value="HTH_TetR"/>
</dbReference>
<evidence type="ECO:0000259" key="5">
    <source>
        <dbReference type="PROSITE" id="PS50977"/>
    </source>
</evidence>
<dbReference type="InterPro" id="IPR050109">
    <property type="entry name" value="HTH-type_TetR-like_transc_reg"/>
</dbReference>
<gene>
    <name evidence="6" type="ORF">NRB56_75490</name>
</gene>
<evidence type="ECO:0000256" key="1">
    <source>
        <dbReference type="ARBA" id="ARBA00023015"/>
    </source>
</evidence>
<organism evidence="6 7">
    <name type="scientific">Nocardia aurantia</name>
    <dbReference type="NCBI Taxonomy" id="2585199"/>
    <lineage>
        <taxon>Bacteria</taxon>
        <taxon>Bacillati</taxon>
        <taxon>Actinomycetota</taxon>
        <taxon>Actinomycetes</taxon>
        <taxon>Mycobacteriales</taxon>
        <taxon>Nocardiaceae</taxon>
        <taxon>Nocardia</taxon>
    </lineage>
</organism>
<keyword evidence="2 4" id="KW-0238">DNA-binding</keyword>
<dbReference type="PRINTS" id="PR00455">
    <property type="entry name" value="HTHTETR"/>
</dbReference>
<feature type="domain" description="HTH tetR-type" evidence="5">
    <location>
        <begin position="15"/>
        <end position="74"/>
    </location>
</feature>
<dbReference type="PROSITE" id="PS50977">
    <property type="entry name" value="HTH_TETR_2"/>
    <property type="match status" value="1"/>
</dbReference>
<evidence type="ECO:0000313" key="7">
    <source>
        <dbReference type="Proteomes" id="UP000431401"/>
    </source>
</evidence>
<dbReference type="RefSeq" id="WP_319944099.1">
    <property type="nucleotide sequence ID" value="NZ_WEGI01000026.1"/>
</dbReference>
<comment type="caution">
    <text evidence="6">The sequence shown here is derived from an EMBL/GenBank/DDBJ whole genome shotgun (WGS) entry which is preliminary data.</text>
</comment>
<protein>
    <recommendedName>
        <fullName evidence="5">HTH tetR-type domain-containing protein</fullName>
    </recommendedName>
</protein>
<dbReference type="Gene3D" id="1.10.357.10">
    <property type="entry name" value="Tetracycline Repressor, domain 2"/>
    <property type="match status" value="1"/>
</dbReference>
<reference evidence="6 7" key="1">
    <citation type="submission" date="2019-10" db="EMBL/GenBank/DDBJ databases">
        <title>Nocardia macrotermitis sp. nov. and Nocardia aurantia sp. nov., isolated from the gut of fungus growing-termite Macrotermes natalensis.</title>
        <authorList>
            <person name="Benndorf R."/>
            <person name="Schwitalla J."/>
            <person name="Martin K."/>
            <person name="De Beer W."/>
            <person name="Kaster A.-K."/>
            <person name="Vollmers J."/>
            <person name="Poulsen M."/>
            <person name="Beemelmanns C."/>
        </authorList>
    </citation>
    <scope>NUCLEOTIDE SEQUENCE [LARGE SCALE GENOMIC DNA]</scope>
    <source>
        <strain evidence="6 7">RB56</strain>
    </source>
</reference>
<dbReference type="AlphaFoldDB" id="A0A7K0E2D3"/>
<evidence type="ECO:0000256" key="2">
    <source>
        <dbReference type="ARBA" id="ARBA00023125"/>
    </source>
</evidence>
<dbReference type="PANTHER" id="PTHR30055:SF234">
    <property type="entry name" value="HTH-TYPE TRANSCRIPTIONAL REGULATOR BETI"/>
    <property type="match status" value="1"/>
</dbReference>
<dbReference type="GO" id="GO:0003700">
    <property type="term" value="F:DNA-binding transcription factor activity"/>
    <property type="evidence" value="ECO:0007669"/>
    <property type="project" value="TreeGrafter"/>
</dbReference>
<dbReference type="Proteomes" id="UP000431401">
    <property type="component" value="Unassembled WGS sequence"/>
</dbReference>